<keyword evidence="5" id="KW-0136">Cellulose degradation</keyword>
<evidence type="ECO:0000313" key="9">
    <source>
        <dbReference type="EMBL" id="KAF2735191.1"/>
    </source>
</evidence>
<keyword evidence="9" id="KW-0378">Hydrolase</keyword>
<dbReference type="EMBL" id="ML996138">
    <property type="protein sequence ID" value="KAF2735191.1"/>
    <property type="molecule type" value="Genomic_DNA"/>
</dbReference>
<comment type="caution">
    <text evidence="9">The sequence shown here is derived from an EMBL/GenBank/DDBJ whole genome shotgun (WGS) entry which is preliminary data.</text>
</comment>
<dbReference type="InterPro" id="IPR049892">
    <property type="entry name" value="AA9"/>
</dbReference>
<dbReference type="Pfam" id="PF03443">
    <property type="entry name" value="AA9"/>
    <property type="match status" value="1"/>
</dbReference>
<dbReference type="GO" id="GO:0008810">
    <property type="term" value="F:cellulase activity"/>
    <property type="evidence" value="ECO:0007669"/>
    <property type="project" value="UniProtKB-UniRule"/>
</dbReference>
<comment type="domain">
    <text evidence="5">Has a modular structure: an endo-beta-1,4-glucanase catalytic module at the N-terminus, a linker rich in serines and threonines, and a C-terminal carbohydrate-binding module (CBM).</text>
</comment>
<comment type="catalytic activity">
    <reaction evidence="5">
        <text>[(1-&gt;4)-beta-D-glucosyl]n+m + reduced acceptor + O2 = 4-dehydro-beta-D-glucosyl-[(1-&gt;4)-beta-D-glucosyl]n-1 + [(1-&gt;4)-beta-D-glucosyl]m + acceptor + H2O.</text>
        <dbReference type="EC" id="1.14.99.56"/>
    </reaction>
</comment>
<keyword evidence="5" id="KW-0119">Carbohydrate metabolism</keyword>
<dbReference type="PANTHER" id="PTHR33353">
    <property type="entry name" value="PUTATIVE (AFU_ORTHOLOGUE AFUA_1G12560)-RELATED"/>
    <property type="match status" value="1"/>
</dbReference>
<feature type="compositionally biased region" description="Basic and acidic residues" evidence="6">
    <location>
        <begin position="223"/>
        <end position="242"/>
    </location>
</feature>
<dbReference type="GO" id="GO:0030245">
    <property type="term" value="P:cellulose catabolic process"/>
    <property type="evidence" value="ECO:0007669"/>
    <property type="project" value="UniProtKB-UniRule"/>
</dbReference>
<feature type="chain" id="PRO_5040271301" description="AA9 family lytic polysaccharide monooxygenase" evidence="7">
    <location>
        <begin position="20"/>
        <end position="269"/>
    </location>
</feature>
<comment type="function">
    <text evidence="5">Lytic polysaccharide monooxygenase (LMPO) that depolymerizes crystalline and amorphous polysaccharides via the oxidation of scissile alpha- or beta-(1-4)-glycosidic bonds, yielding C1 and/or C4 oxidation products. Catalysis by LPMOs requires the reduction of the active-site copper from Cu(II) to Cu(I) by a reducing agent and H(2)O(2) or O(2) as a cosubstrate.</text>
</comment>
<dbReference type="GO" id="GO:0030248">
    <property type="term" value="F:cellulose binding"/>
    <property type="evidence" value="ECO:0007669"/>
    <property type="project" value="UniProtKB-UniRule"/>
</dbReference>
<feature type="signal peptide" evidence="7">
    <location>
        <begin position="1"/>
        <end position="19"/>
    </location>
</feature>
<evidence type="ECO:0000256" key="1">
    <source>
        <dbReference type="ARBA" id="ARBA00001973"/>
    </source>
</evidence>
<protein>
    <recommendedName>
        <fullName evidence="5">AA9 family lytic polysaccharide monooxygenase</fullName>
        <ecNumber evidence="5">1.14.99.56</ecNumber>
    </recommendedName>
    <alternativeName>
        <fullName evidence="5">Endo-beta-1,4-glucanase</fullName>
    </alternativeName>
    <alternativeName>
        <fullName evidence="5">Glycosyl hydrolase 61 family protein</fullName>
    </alternativeName>
</protein>
<reference evidence="9" key="1">
    <citation type="journal article" date="2020" name="Stud. Mycol.">
        <title>101 Dothideomycetes genomes: a test case for predicting lifestyles and emergence of pathogens.</title>
        <authorList>
            <person name="Haridas S."/>
            <person name="Albert R."/>
            <person name="Binder M."/>
            <person name="Bloem J."/>
            <person name="Labutti K."/>
            <person name="Salamov A."/>
            <person name="Andreopoulos B."/>
            <person name="Baker S."/>
            <person name="Barry K."/>
            <person name="Bills G."/>
            <person name="Bluhm B."/>
            <person name="Cannon C."/>
            <person name="Castanera R."/>
            <person name="Culley D."/>
            <person name="Daum C."/>
            <person name="Ezra D."/>
            <person name="Gonzalez J."/>
            <person name="Henrissat B."/>
            <person name="Kuo A."/>
            <person name="Liang C."/>
            <person name="Lipzen A."/>
            <person name="Lutzoni F."/>
            <person name="Magnuson J."/>
            <person name="Mondo S."/>
            <person name="Nolan M."/>
            <person name="Ohm R."/>
            <person name="Pangilinan J."/>
            <person name="Park H.-J."/>
            <person name="Ramirez L."/>
            <person name="Alfaro M."/>
            <person name="Sun H."/>
            <person name="Tritt A."/>
            <person name="Yoshinaga Y."/>
            <person name="Zwiers L.-H."/>
            <person name="Turgeon B."/>
            <person name="Goodwin S."/>
            <person name="Spatafora J."/>
            <person name="Crous P."/>
            <person name="Grigoriev I."/>
        </authorList>
    </citation>
    <scope>NUCLEOTIDE SEQUENCE</scope>
    <source>
        <strain evidence="9">CBS 125425</strain>
    </source>
</reference>
<keyword evidence="3 5" id="KW-0964">Secreted</keyword>
<accession>A0A9P4R1P8</accession>
<feature type="region of interest" description="Disordered" evidence="6">
    <location>
        <begin position="223"/>
        <end position="245"/>
    </location>
</feature>
<evidence type="ECO:0000256" key="6">
    <source>
        <dbReference type="SAM" id="MobiDB-lite"/>
    </source>
</evidence>
<keyword evidence="5" id="KW-0624">Polysaccharide degradation</keyword>
<keyword evidence="4 5" id="KW-1015">Disulfide bond</keyword>
<evidence type="ECO:0000256" key="2">
    <source>
        <dbReference type="ARBA" id="ARBA00004613"/>
    </source>
</evidence>
<dbReference type="Gene3D" id="2.70.50.70">
    <property type="match status" value="1"/>
</dbReference>
<evidence type="ECO:0000256" key="4">
    <source>
        <dbReference type="ARBA" id="ARBA00023157"/>
    </source>
</evidence>
<dbReference type="GO" id="GO:0005576">
    <property type="term" value="C:extracellular region"/>
    <property type="evidence" value="ECO:0007669"/>
    <property type="project" value="UniProtKB-SubCell"/>
</dbReference>
<organism evidence="9 10">
    <name type="scientific">Polyplosphaeria fusca</name>
    <dbReference type="NCBI Taxonomy" id="682080"/>
    <lineage>
        <taxon>Eukaryota</taxon>
        <taxon>Fungi</taxon>
        <taxon>Dikarya</taxon>
        <taxon>Ascomycota</taxon>
        <taxon>Pezizomycotina</taxon>
        <taxon>Dothideomycetes</taxon>
        <taxon>Pleosporomycetidae</taxon>
        <taxon>Pleosporales</taxon>
        <taxon>Tetraplosphaeriaceae</taxon>
        <taxon>Polyplosphaeria</taxon>
    </lineage>
</organism>
<evidence type="ECO:0000259" key="8">
    <source>
        <dbReference type="Pfam" id="PF03443"/>
    </source>
</evidence>
<sequence>MHIRTIFASALAFVPLISSHGGGFHYTIDGVTYPGAYRTIYDSSIGSIQRYWVWDGLNYPNDTDLACNRPGTPASKSLSAPTTAGSVVSVNYTIPAGGWTFGHPIGPMLAYMARCPDVGCDDVDLRAPMWFKIWEKGLVSGTWADGYWAMRDVFTDFKNLDITVPKSLKPGKYLFRHEMVNLQTGPVQFFPNCVQLDVRGEGNSLPKESELVAFPGAYEKDRGLSFPHSERGHKEPDGRDSPSDAVWLYVLHGNDTSPYPMPGPPVWQS</sequence>
<feature type="domain" description="Auxiliary Activity family 9 catalytic" evidence="8">
    <location>
        <begin position="20"/>
        <end position="221"/>
    </location>
</feature>
<keyword evidence="10" id="KW-1185">Reference proteome</keyword>
<keyword evidence="7" id="KW-0732">Signal</keyword>
<dbReference type="OrthoDB" id="4849160at2759"/>
<dbReference type="PANTHER" id="PTHR33353:SF19">
    <property type="entry name" value="GLYCOSYLHYDROLASE FAMILY 61-8 PROTEIN"/>
    <property type="match status" value="1"/>
</dbReference>
<dbReference type="CDD" id="cd21175">
    <property type="entry name" value="LPMO_AA9"/>
    <property type="match status" value="1"/>
</dbReference>
<evidence type="ECO:0000256" key="3">
    <source>
        <dbReference type="ARBA" id="ARBA00022525"/>
    </source>
</evidence>
<comment type="subcellular location">
    <subcellularLocation>
        <location evidence="2 5">Secreted</location>
    </subcellularLocation>
</comment>
<evidence type="ECO:0000256" key="5">
    <source>
        <dbReference type="RuleBase" id="RU368122"/>
    </source>
</evidence>
<dbReference type="InterPro" id="IPR005103">
    <property type="entry name" value="AA9_LPMO"/>
</dbReference>
<proteinExistence type="predicted"/>
<dbReference type="Proteomes" id="UP000799444">
    <property type="component" value="Unassembled WGS sequence"/>
</dbReference>
<dbReference type="EC" id="1.14.99.56" evidence="5"/>
<evidence type="ECO:0000256" key="7">
    <source>
        <dbReference type="SAM" id="SignalP"/>
    </source>
</evidence>
<gene>
    <name evidence="9" type="ORF">EJ04DRAFT_576287</name>
</gene>
<dbReference type="AlphaFoldDB" id="A0A9P4R1P8"/>
<name>A0A9P4R1P8_9PLEO</name>
<comment type="cofactor">
    <cofactor evidence="1">
        <name>Cu(2+)</name>
        <dbReference type="ChEBI" id="CHEBI:29036"/>
    </cofactor>
</comment>
<evidence type="ECO:0000313" key="10">
    <source>
        <dbReference type="Proteomes" id="UP000799444"/>
    </source>
</evidence>